<keyword evidence="7" id="KW-0472">Membrane</keyword>
<keyword evidence="10" id="KW-0121">Carboxypeptidase</keyword>
<evidence type="ECO:0000256" key="3">
    <source>
        <dbReference type="ARBA" id="ARBA00022692"/>
    </source>
</evidence>
<keyword evidence="1" id="KW-0328">Glycosyltransferase</keyword>
<evidence type="ECO:0000256" key="8">
    <source>
        <dbReference type="ARBA" id="ARBA00023316"/>
    </source>
</evidence>
<keyword evidence="4" id="KW-0133">Cell shape</keyword>
<dbReference type="GO" id="GO:0009252">
    <property type="term" value="P:peptidoglycan biosynthetic process"/>
    <property type="evidence" value="ECO:0007669"/>
    <property type="project" value="UniProtKB-KW"/>
</dbReference>
<dbReference type="Proteomes" id="UP000315534">
    <property type="component" value="Unassembled WGS sequence"/>
</dbReference>
<keyword evidence="8" id="KW-0961">Cell wall biogenesis/degradation</keyword>
<keyword evidence="6" id="KW-1133">Transmembrane helix</keyword>
<dbReference type="Gene3D" id="3.40.710.10">
    <property type="entry name" value="DD-peptidase/beta-lactamase superfamily"/>
    <property type="match status" value="1"/>
</dbReference>
<dbReference type="PANTHER" id="PTHR32282:SF27">
    <property type="entry name" value="PENICILLIN-BINDING PROTEIN 1A"/>
    <property type="match status" value="1"/>
</dbReference>
<keyword evidence="2" id="KW-0808">Transferase</keyword>
<dbReference type="GO" id="GO:0004180">
    <property type="term" value="F:carboxypeptidase activity"/>
    <property type="evidence" value="ECO:0007669"/>
    <property type="project" value="UniProtKB-KW"/>
</dbReference>
<name>A0A523XUN5_UNCT6</name>
<dbReference type="Pfam" id="PF00905">
    <property type="entry name" value="Transpeptidase"/>
    <property type="match status" value="1"/>
</dbReference>
<dbReference type="EMBL" id="SOIP01000069">
    <property type="protein sequence ID" value="TET83040.1"/>
    <property type="molecule type" value="Genomic_DNA"/>
</dbReference>
<dbReference type="PANTHER" id="PTHR32282">
    <property type="entry name" value="BINDING PROTEIN TRANSPEPTIDASE, PUTATIVE-RELATED"/>
    <property type="match status" value="1"/>
</dbReference>
<evidence type="ECO:0000256" key="6">
    <source>
        <dbReference type="ARBA" id="ARBA00022989"/>
    </source>
</evidence>
<sequence>TIPVVGAQDWTPRNFGLKHEGPMILKRALIRSVNSVAAQLVEQTGPEEVIRTARRCGIKSHLEPVYSLALGTSGISPLEMASAFATFANGGVRHKPFWIWRVEDALGRVLEERIIGGERSLDASIVYQVIDLMRGVVDEGTGSVVRRLGFDLPAAGKTGTTDGYYDAWFTGFTPTLSTSVWVGYDQGEGLRDIQGLGITGGRGAAPIWADFMLKATQGEPPREFAIPPDMRFETVDPITGRAATETTLNPMRVALREGQSLYSTIMEDETSYYSETEASQVGP</sequence>
<organism evidence="10 11">
    <name type="scientific">candidate division TA06 bacterium</name>
    <dbReference type="NCBI Taxonomy" id="2250710"/>
    <lineage>
        <taxon>Bacteria</taxon>
        <taxon>Bacteria division TA06</taxon>
    </lineage>
</organism>
<evidence type="ECO:0000256" key="7">
    <source>
        <dbReference type="ARBA" id="ARBA00023136"/>
    </source>
</evidence>
<comment type="caution">
    <text evidence="10">The sequence shown here is derived from an EMBL/GenBank/DDBJ whole genome shotgun (WGS) entry which is preliminary data.</text>
</comment>
<protein>
    <submittedName>
        <fullName evidence="10">Carboxypeptidase</fullName>
    </submittedName>
</protein>
<dbReference type="GO" id="GO:0071555">
    <property type="term" value="P:cell wall organization"/>
    <property type="evidence" value="ECO:0007669"/>
    <property type="project" value="UniProtKB-KW"/>
</dbReference>
<evidence type="ECO:0000256" key="5">
    <source>
        <dbReference type="ARBA" id="ARBA00022984"/>
    </source>
</evidence>
<dbReference type="GO" id="GO:0008955">
    <property type="term" value="F:peptidoglycan glycosyltransferase activity"/>
    <property type="evidence" value="ECO:0007669"/>
    <property type="project" value="TreeGrafter"/>
</dbReference>
<evidence type="ECO:0000313" key="10">
    <source>
        <dbReference type="EMBL" id="TET83040.1"/>
    </source>
</evidence>
<evidence type="ECO:0000256" key="4">
    <source>
        <dbReference type="ARBA" id="ARBA00022960"/>
    </source>
</evidence>
<feature type="non-terminal residue" evidence="10">
    <location>
        <position position="1"/>
    </location>
</feature>
<evidence type="ECO:0000256" key="2">
    <source>
        <dbReference type="ARBA" id="ARBA00022679"/>
    </source>
</evidence>
<dbReference type="GO" id="GO:0030288">
    <property type="term" value="C:outer membrane-bounded periplasmic space"/>
    <property type="evidence" value="ECO:0007669"/>
    <property type="project" value="TreeGrafter"/>
</dbReference>
<evidence type="ECO:0000259" key="9">
    <source>
        <dbReference type="Pfam" id="PF00905"/>
    </source>
</evidence>
<dbReference type="GO" id="GO:0008658">
    <property type="term" value="F:penicillin binding"/>
    <property type="evidence" value="ECO:0007669"/>
    <property type="project" value="InterPro"/>
</dbReference>
<evidence type="ECO:0000313" key="11">
    <source>
        <dbReference type="Proteomes" id="UP000315534"/>
    </source>
</evidence>
<accession>A0A523XUN5</accession>
<evidence type="ECO:0000256" key="1">
    <source>
        <dbReference type="ARBA" id="ARBA00022676"/>
    </source>
</evidence>
<keyword evidence="5" id="KW-0573">Peptidoglycan synthesis</keyword>
<proteinExistence type="predicted"/>
<dbReference type="InterPro" id="IPR012338">
    <property type="entry name" value="Beta-lactam/transpept-like"/>
</dbReference>
<keyword evidence="10" id="KW-0645">Protease</keyword>
<dbReference type="AlphaFoldDB" id="A0A523XUN5"/>
<keyword evidence="3" id="KW-0812">Transmembrane</keyword>
<gene>
    <name evidence="10" type="ORF">E3J38_01155</name>
</gene>
<keyword evidence="10" id="KW-0378">Hydrolase</keyword>
<reference evidence="10 11" key="1">
    <citation type="submission" date="2019-03" db="EMBL/GenBank/DDBJ databases">
        <title>Metabolic potential of uncultured bacteria and archaea associated with petroleum seepage in deep-sea sediments.</title>
        <authorList>
            <person name="Dong X."/>
            <person name="Hubert C."/>
        </authorList>
    </citation>
    <scope>NUCLEOTIDE SEQUENCE [LARGE SCALE GENOMIC DNA]</scope>
    <source>
        <strain evidence="10">E29_bin36</strain>
    </source>
</reference>
<dbReference type="SUPFAM" id="SSF56601">
    <property type="entry name" value="beta-lactamase/transpeptidase-like"/>
    <property type="match status" value="1"/>
</dbReference>
<dbReference type="InterPro" id="IPR050396">
    <property type="entry name" value="Glycosyltr_51/Transpeptidase"/>
</dbReference>
<feature type="domain" description="Penicillin-binding protein transpeptidase" evidence="9">
    <location>
        <begin position="17"/>
        <end position="184"/>
    </location>
</feature>
<dbReference type="InterPro" id="IPR001460">
    <property type="entry name" value="PCN-bd_Tpept"/>
</dbReference>
<dbReference type="GO" id="GO:0008360">
    <property type="term" value="P:regulation of cell shape"/>
    <property type="evidence" value="ECO:0007669"/>
    <property type="project" value="UniProtKB-KW"/>
</dbReference>